<dbReference type="AlphaFoldDB" id="T2KJ34"/>
<reference evidence="6 7" key="1">
    <citation type="journal article" date="2013" name="Appl. Environ. Microbiol.">
        <title>The genome of the alga-associated marine flavobacterium Formosa agariphila KMM 3901T reveals a broad potential for degradation of algal polysaccharides.</title>
        <authorList>
            <person name="Mann A.J."/>
            <person name="Hahnke R.L."/>
            <person name="Huang S."/>
            <person name="Werner J."/>
            <person name="Xing P."/>
            <person name="Barbeyron T."/>
            <person name="Huettel B."/>
            <person name="Stueber K."/>
            <person name="Reinhardt R."/>
            <person name="Harder J."/>
            <person name="Gloeckner F.O."/>
            <person name="Amann R.I."/>
            <person name="Teeling H."/>
        </authorList>
    </citation>
    <scope>NUCLEOTIDE SEQUENCE [LARGE SCALE GENOMIC DNA]</scope>
    <source>
        <strain evidence="7">DSM 15362 / KCTC 12365 / LMG 23005 / KMM 3901</strain>
    </source>
</reference>
<evidence type="ECO:0000256" key="1">
    <source>
        <dbReference type="ARBA" id="ARBA00022630"/>
    </source>
</evidence>
<dbReference type="Pfam" id="PF01494">
    <property type="entry name" value="FAD_binding_3"/>
    <property type="match status" value="1"/>
</dbReference>
<proteinExistence type="predicted"/>
<accession>T2KJ34</accession>
<dbReference type="SUPFAM" id="SSF51905">
    <property type="entry name" value="FAD/NAD(P)-binding domain"/>
    <property type="match status" value="1"/>
</dbReference>
<organism evidence="6 7">
    <name type="scientific">Formosa agariphila (strain DSM 15362 / KCTC 12365 / LMG 23005 / KMM 3901 / M-2Alg 35-1)</name>
    <dbReference type="NCBI Taxonomy" id="1347342"/>
    <lineage>
        <taxon>Bacteria</taxon>
        <taxon>Pseudomonadati</taxon>
        <taxon>Bacteroidota</taxon>
        <taxon>Flavobacteriia</taxon>
        <taxon>Flavobacteriales</taxon>
        <taxon>Flavobacteriaceae</taxon>
        <taxon>Formosa</taxon>
    </lineage>
</organism>
<dbReference type="STRING" id="1347342.BN863_11750"/>
<evidence type="ECO:0000313" key="6">
    <source>
        <dbReference type="EMBL" id="CDF78887.1"/>
    </source>
</evidence>
<dbReference type="Proteomes" id="UP000016160">
    <property type="component" value="Chromosome"/>
</dbReference>
<dbReference type="InterPro" id="IPR036188">
    <property type="entry name" value="FAD/NAD-bd_sf"/>
</dbReference>
<keyword evidence="1" id="KW-0285">Flavoprotein</keyword>
<keyword evidence="7" id="KW-1185">Reference proteome</keyword>
<gene>
    <name evidence="6" type="ORF">BN863_11750</name>
</gene>
<dbReference type="RefSeq" id="WP_038528506.1">
    <property type="nucleotide sequence ID" value="NZ_HG315671.1"/>
</dbReference>
<dbReference type="HOGENOM" id="CLU_009665_17_0_10"/>
<dbReference type="InterPro" id="IPR002938">
    <property type="entry name" value="FAD-bd"/>
</dbReference>
<dbReference type="PANTHER" id="PTHR46972:SF1">
    <property type="entry name" value="FAD DEPENDENT OXIDOREDUCTASE DOMAIN-CONTAINING PROTEIN"/>
    <property type="match status" value="1"/>
</dbReference>
<dbReference type="PRINTS" id="PR00420">
    <property type="entry name" value="RNGMNOXGNASE"/>
</dbReference>
<feature type="domain" description="FAD-binding" evidence="5">
    <location>
        <begin position="88"/>
        <end position="422"/>
    </location>
</feature>
<evidence type="ECO:0000256" key="2">
    <source>
        <dbReference type="ARBA" id="ARBA00022827"/>
    </source>
</evidence>
<evidence type="ECO:0000256" key="4">
    <source>
        <dbReference type="ARBA" id="ARBA00023033"/>
    </source>
</evidence>
<dbReference type="PATRIC" id="fig|1347342.6.peg.1185"/>
<evidence type="ECO:0000259" key="5">
    <source>
        <dbReference type="Pfam" id="PF01494"/>
    </source>
</evidence>
<keyword evidence="3" id="KW-0560">Oxidoreductase</keyword>
<dbReference type="OrthoDB" id="9782160at2"/>
<dbReference type="GO" id="GO:0004497">
    <property type="term" value="F:monooxygenase activity"/>
    <property type="evidence" value="ECO:0007669"/>
    <property type="project" value="UniProtKB-KW"/>
</dbReference>
<sequence length="487" mass="54123">MQNEKLNLEKTNWTTCLECQGQGKKNRRIRKQERLRYQNALAVFKKANSQGKPPSPPKSSQYSCTTCNGSGLIATANSPIPDTENYPHVAIIGAGIGGVALAIACLHRNIPFTLFERDVSFDARSQGYGLTLQQASKAMSGFGIKTLKDGIVSTRHIVHNTNGSVIGEWGFRKWMHPEAKPTKKHTNIHIARQSLRLALLEQLNGHQQILWNHQFIDYKRDYDKKLILNFLVNGELKTKKADLIVGADGIRSAVRNHISNALHSPLRYLNCIVILGICPLKNLEHLENPLLDSATVFQTANGNERIYMMPFSANAVMWQLSFPMAEDEAKALSAQGPEALKTEACKRTPWHTPIPQILKATESQFISGYPVYDRALLHPEDLKEQAQITLLGDAAHPMSPFKGQGANQALLDALSLAREISKGCRPGSEWRKTGIQECVLNAFETEMLVRSAKKVKDSAAAAEFLHSDIVLHESNKPRGSINKEQNN</sequence>
<dbReference type="GO" id="GO:0071949">
    <property type="term" value="F:FAD binding"/>
    <property type="evidence" value="ECO:0007669"/>
    <property type="project" value="InterPro"/>
</dbReference>
<dbReference type="PANTHER" id="PTHR46972">
    <property type="entry name" value="MONOOXYGENASE ASQM-RELATED"/>
    <property type="match status" value="1"/>
</dbReference>
<dbReference type="EMBL" id="HG315671">
    <property type="protein sequence ID" value="CDF78887.1"/>
    <property type="molecule type" value="Genomic_DNA"/>
</dbReference>
<dbReference type="Gene3D" id="3.50.50.60">
    <property type="entry name" value="FAD/NAD(P)-binding domain"/>
    <property type="match status" value="1"/>
</dbReference>
<keyword evidence="4" id="KW-0503">Monooxygenase</keyword>
<dbReference type="eggNOG" id="COG0654">
    <property type="taxonomic scope" value="Bacteria"/>
</dbReference>
<protein>
    <submittedName>
        <fullName evidence="6">2-polyprenyl-6-methoxyphenol hydroxylase and related FAD-dependent oxidoreductases</fullName>
    </submittedName>
</protein>
<evidence type="ECO:0000313" key="7">
    <source>
        <dbReference type="Proteomes" id="UP000016160"/>
    </source>
</evidence>
<name>T2KJ34_FORAG</name>
<keyword evidence="2" id="KW-0274">FAD</keyword>
<evidence type="ECO:0000256" key="3">
    <source>
        <dbReference type="ARBA" id="ARBA00023002"/>
    </source>
</evidence>